<dbReference type="PANTHER" id="PTHR46223">
    <property type="entry name" value="HISTONE-LYSINE N-METHYLTRANSFERASE SUV39H"/>
    <property type="match status" value="1"/>
</dbReference>
<evidence type="ECO:0000256" key="4">
    <source>
        <dbReference type="ARBA" id="ARBA00022679"/>
    </source>
</evidence>
<dbReference type="EMBL" id="JARKIE010000004">
    <property type="protein sequence ID" value="KAJ7708333.1"/>
    <property type="molecule type" value="Genomic_DNA"/>
</dbReference>
<feature type="domain" description="SET" evidence="9">
    <location>
        <begin position="80"/>
        <end position="208"/>
    </location>
</feature>
<dbReference type="GO" id="GO:0032259">
    <property type="term" value="P:methylation"/>
    <property type="evidence" value="ECO:0007669"/>
    <property type="project" value="UniProtKB-KW"/>
</dbReference>
<keyword evidence="12" id="KW-1185">Reference proteome</keyword>
<dbReference type="PROSITE" id="PS50280">
    <property type="entry name" value="SET"/>
    <property type="match status" value="1"/>
</dbReference>
<keyword evidence="5" id="KW-0949">S-adenosyl-L-methionine</keyword>
<proteinExistence type="predicted"/>
<dbReference type="InterPro" id="IPR007728">
    <property type="entry name" value="Pre-SET_dom"/>
</dbReference>
<evidence type="ECO:0000313" key="12">
    <source>
        <dbReference type="Proteomes" id="UP001221757"/>
    </source>
</evidence>
<keyword evidence="7" id="KW-0862">Zinc</keyword>
<dbReference type="GO" id="GO:0008270">
    <property type="term" value="F:zinc ion binding"/>
    <property type="evidence" value="ECO:0007669"/>
    <property type="project" value="InterPro"/>
</dbReference>
<dbReference type="GO" id="GO:0042054">
    <property type="term" value="F:histone methyltransferase activity"/>
    <property type="evidence" value="ECO:0007669"/>
    <property type="project" value="InterPro"/>
</dbReference>
<evidence type="ECO:0000256" key="1">
    <source>
        <dbReference type="ARBA" id="ARBA00004286"/>
    </source>
</evidence>
<feature type="region of interest" description="Disordered" evidence="8">
    <location>
        <begin position="214"/>
        <end position="246"/>
    </location>
</feature>
<evidence type="ECO:0000256" key="6">
    <source>
        <dbReference type="ARBA" id="ARBA00022723"/>
    </source>
</evidence>
<evidence type="ECO:0000256" key="3">
    <source>
        <dbReference type="ARBA" id="ARBA00022603"/>
    </source>
</evidence>
<feature type="compositionally biased region" description="Basic and acidic residues" evidence="8">
    <location>
        <begin position="228"/>
        <end position="237"/>
    </location>
</feature>
<keyword evidence="3" id="KW-0489">Methyltransferase</keyword>
<comment type="caution">
    <text evidence="11">The sequence shown here is derived from an EMBL/GenBank/DDBJ whole genome shotgun (WGS) entry which is preliminary data.</text>
</comment>
<evidence type="ECO:0000256" key="8">
    <source>
        <dbReference type="SAM" id="MobiDB-lite"/>
    </source>
</evidence>
<organism evidence="11 12">
    <name type="scientific">Mycena rosella</name>
    <name type="common">Pink bonnet</name>
    <name type="synonym">Agaricus rosellus</name>
    <dbReference type="NCBI Taxonomy" id="1033263"/>
    <lineage>
        <taxon>Eukaryota</taxon>
        <taxon>Fungi</taxon>
        <taxon>Dikarya</taxon>
        <taxon>Basidiomycota</taxon>
        <taxon>Agaricomycotina</taxon>
        <taxon>Agaricomycetes</taxon>
        <taxon>Agaricomycetidae</taxon>
        <taxon>Agaricales</taxon>
        <taxon>Marasmiineae</taxon>
        <taxon>Mycenaceae</taxon>
        <taxon>Mycena</taxon>
    </lineage>
</organism>
<accession>A0AAD7GZ54</accession>
<dbReference type="InterPro" id="IPR046341">
    <property type="entry name" value="SET_dom_sf"/>
</dbReference>
<dbReference type="SUPFAM" id="SSF82199">
    <property type="entry name" value="SET domain"/>
    <property type="match status" value="1"/>
</dbReference>
<feature type="domain" description="Pre-SET" evidence="10">
    <location>
        <begin position="7"/>
        <end position="77"/>
    </location>
</feature>
<evidence type="ECO:0000256" key="5">
    <source>
        <dbReference type="ARBA" id="ARBA00022691"/>
    </source>
</evidence>
<dbReference type="Proteomes" id="UP001221757">
    <property type="component" value="Unassembled WGS sequence"/>
</dbReference>
<keyword evidence="2" id="KW-0158">Chromosome</keyword>
<dbReference type="Pfam" id="PF00856">
    <property type="entry name" value="SET"/>
    <property type="match status" value="1"/>
</dbReference>
<evidence type="ECO:0000256" key="2">
    <source>
        <dbReference type="ARBA" id="ARBA00022454"/>
    </source>
</evidence>
<evidence type="ECO:0008006" key="13">
    <source>
        <dbReference type="Google" id="ProtNLM"/>
    </source>
</evidence>
<dbReference type="PROSITE" id="PS50867">
    <property type="entry name" value="PRE_SET"/>
    <property type="match status" value="1"/>
</dbReference>
<keyword evidence="4" id="KW-0808">Transferase</keyword>
<dbReference type="SMART" id="SM00317">
    <property type="entry name" value="SET"/>
    <property type="match status" value="1"/>
</dbReference>
<dbReference type="GO" id="GO:0005694">
    <property type="term" value="C:chromosome"/>
    <property type="evidence" value="ECO:0007669"/>
    <property type="project" value="UniProtKB-SubCell"/>
</dbReference>
<protein>
    <recommendedName>
        <fullName evidence="13">SET domain-containing protein</fullName>
    </recommendedName>
</protein>
<sequence length="257" mass="29013">MTPLFFTYCDCGGDKKGDKEGECGSLECGCQDAAEALGSAYTNGLFNFTYGPDQVVVECNPYCHCSPNCPNRVAQSGRQVPIEIFKTARCGWGVRAPVDVERGTVLGMYTGSLIPRAEAMDLTGEAKEYCFDLDYNQEHEDEEDLTEKYTVDSLRYGNWTRFINHSCEPNLRVQPIVYDTLPSQNMAYLTFIAMERIPARTELTFDYDPAVQRDHKVTQGQQRKGWKRKSESERPESATDCVCGADPERCRGWVRTK</sequence>
<evidence type="ECO:0000256" key="7">
    <source>
        <dbReference type="ARBA" id="ARBA00022833"/>
    </source>
</evidence>
<dbReference type="GO" id="GO:0005634">
    <property type="term" value="C:nucleus"/>
    <property type="evidence" value="ECO:0007669"/>
    <property type="project" value="InterPro"/>
</dbReference>
<dbReference type="InterPro" id="IPR001214">
    <property type="entry name" value="SET_dom"/>
</dbReference>
<evidence type="ECO:0000259" key="9">
    <source>
        <dbReference type="PROSITE" id="PS50280"/>
    </source>
</evidence>
<evidence type="ECO:0000313" key="11">
    <source>
        <dbReference type="EMBL" id="KAJ7708333.1"/>
    </source>
</evidence>
<name>A0AAD7GZ54_MYCRO</name>
<evidence type="ECO:0000259" key="10">
    <source>
        <dbReference type="PROSITE" id="PS50867"/>
    </source>
</evidence>
<dbReference type="PANTHER" id="PTHR46223:SF3">
    <property type="entry name" value="HISTONE-LYSINE N-METHYLTRANSFERASE SET-23"/>
    <property type="match status" value="1"/>
</dbReference>
<dbReference type="AlphaFoldDB" id="A0AAD7GZ54"/>
<comment type="subcellular location">
    <subcellularLocation>
        <location evidence="1">Chromosome</location>
    </subcellularLocation>
</comment>
<keyword evidence="6" id="KW-0479">Metal-binding</keyword>
<dbReference type="Gene3D" id="2.170.270.10">
    <property type="entry name" value="SET domain"/>
    <property type="match status" value="1"/>
</dbReference>
<dbReference type="InterPro" id="IPR050973">
    <property type="entry name" value="H3K9_Histone-Lys_N-MTase"/>
</dbReference>
<reference evidence="11" key="1">
    <citation type="submission" date="2023-03" db="EMBL/GenBank/DDBJ databases">
        <title>Massive genome expansion in bonnet fungi (Mycena s.s.) driven by repeated elements and novel gene families across ecological guilds.</title>
        <authorList>
            <consortium name="Lawrence Berkeley National Laboratory"/>
            <person name="Harder C.B."/>
            <person name="Miyauchi S."/>
            <person name="Viragh M."/>
            <person name="Kuo A."/>
            <person name="Thoen E."/>
            <person name="Andreopoulos B."/>
            <person name="Lu D."/>
            <person name="Skrede I."/>
            <person name="Drula E."/>
            <person name="Henrissat B."/>
            <person name="Morin E."/>
            <person name="Kohler A."/>
            <person name="Barry K."/>
            <person name="LaButti K."/>
            <person name="Morin E."/>
            <person name="Salamov A."/>
            <person name="Lipzen A."/>
            <person name="Mereny Z."/>
            <person name="Hegedus B."/>
            <person name="Baldrian P."/>
            <person name="Stursova M."/>
            <person name="Weitz H."/>
            <person name="Taylor A."/>
            <person name="Grigoriev I.V."/>
            <person name="Nagy L.G."/>
            <person name="Martin F."/>
            <person name="Kauserud H."/>
        </authorList>
    </citation>
    <scope>NUCLEOTIDE SEQUENCE</scope>
    <source>
        <strain evidence="11">CBHHK067</strain>
    </source>
</reference>
<gene>
    <name evidence="11" type="ORF">B0H17DRAFT_454635</name>
</gene>